<accession>A0ACB9BIA7</accession>
<dbReference type="Proteomes" id="UP001055811">
    <property type="component" value="Linkage Group LG06"/>
</dbReference>
<name>A0ACB9BIA7_CICIN</name>
<organism evidence="1 2">
    <name type="scientific">Cichorium intybus</name>
    <name type="common">Chicory</name>
    <dbReference type="NCBI Taxonomy" id="13427"/>
    <lineage>
        <taxon>Eukaryota</taxon>
        <taxon>Viridiplantae</taxon>
        <taxon>Streptophyta</taxon>
        <taxon>Embryophyta</taxon>
        <taxon>Tracheophyta</taxon>
        <taxon>Spermatophyta</taxon>
        <taxon>Magnoliopsida</taxon>
        <taxon>eudicotyledons</taxon>
        <taxon>Gunneridae</taxon>
        <taxon>Pentapetalae</taxon>
        <taxon>asterids</taxon>
        <taxon>campanulids</taxon>
        <taxon>Asterales</taxon>
        <taxon>Asteraceae</taxon>
        <taxon>Cichorioideae</taxon>
        <taxon>Cichorieae</taxon>
        <taxon>Cichoriinae</taxon>
        <taxon>Cichorium</taxon>
    </lineage>
</organism>
<protein>
    <submittedName>
        <fullName evidence="1">Uncharacterized protein</fullName>
    </submittedName>
</protein>
<reference evidence="1 2" key="2">
    <citation type="journal article" date="2022" name="Mol. Ecol. Resour.">
        <title>The genomes of chicory, endive, great burdock and yacon provide insights into Asteraceae paleo-polyploidization history and plant inulin production.</title>
        <authorList>
            <person name="Fan W."/>
            <person name="Wang S."/>
            <person name="Wang H."/>
            <person name="Wang A."/>
            <person name="Jiang F."/>
            <person name="Liu H."/>
            <person name="Zhao H."/>
            <person name="Xu D."/>
            <person name="Zhang Y."/>
        </authorList>
    </citation>
    <scope>NUCLEOTIDE SEQUENCE [LARGE SCALE GENOMIC DNA]</scope>
    <source>
        <strain evidence="2">cv. Punajuju</strain>
        <tissue evidence="1">Leaves</tissue>
    </source>
</reference>
<keyword evidence="2" id="KW-1185">Reference proteome</keyword>
<sequence>MDYNSDVCKLVLCCHDDVRVLEPVKTRCHVIKLDSPVSHEIMEVLIQIARKEGFDLPMKFAAKIANKSKQNLRKAIMALESCKSHNYPFVEDQPIAIGWENVLIELAAEILADPSHKRLFLVHGKLQKLLVEFVHPKLILLVNKKNNLS</sequence>
<evidence type="ECO:0000313" key="2">
    <source>
        <dbReference type="Proteomes" id="UP001055811"/>
    </source>
</evidence>
<reference evidence="2" key="1">
    <citation type="journal article" date="2022" name="Mol. Ecol. Resour.">
        <title>The genomes of chicory, endive, great burdock and yacon provide insights into Asteraceae palaeo-polyploidization history and plant inulin production.</title>
        <authorList>
            <person name="Fan W."/>
            <person name="Wang S."/>
            <person name="Wang H."/>
            <person name="Wang A."/>
            <person name="Jiang F."/>
            <person name="Liu H."/>
            <person name="Zhao H."/>
            <person name="Xu D."/>
            <person name="Zhang Y."/>
        </authorList>
    </citation>
    <scope>NUCLEOTIDE SEQUENCE [LARGE SCALE GENOMIC DNA]</scope>
    <source>
        <strain evidence="2">cv. Punajuju</strain>
    </source>
</reference>
<evidence type="ECO:0000313" key="1">
    <source>
        <dbReference type="EMBL" id="KAI3721571.1"/>
    </source>
</evidence>
<comment type="caution">
    <text evidence="1">The sequence shown here is derived from an EMBL/GenBank/DDBJ whole genome shotgun (WGS) entry which is preliminary data.</text>
</comment>
<gene>
    <name evidence="1" type="ORF">L2E82_32587</name>
</gene>
<proteinExistence type="predicted"/>
<dbReference type="EMBL" id="CM042014">
    <property type="protein sequence ID" value="KAI3721571.1"/>
    <property type="molecule type" value="Genomic_DNA"/>
</dbReference>